<name>A0A0M3I7R5_ASCLU</name>
<dbReference type="AlphaFoldDB" id="A0A0M3I7R5"/>
<keyword evidence="1" id="KW-1133">Transmembrane helix</keyword>
<proteinExistence type="predicted"/>
<keyword evidence="1" id="KW-0812">Transmembrane</keyword>
<dbReference type="Proteomes" id="UP000036681">
    <property type="component" value="Unplaced"/>
</dbReference>
<dbReference type="WBParaSite" id="ALUE_0001327001-mRNA-1">
    <property type="protein sequence ID" value="ALUE_0001327001-mRNA-1"/>
    <property type="gene ID" value="ALUE_0001327001"/>
</dbReference>
<feature type="transmembrane region" description="Helical" evidence="1">
    <location>
        <begin position="38"/>
        <end position="63"/>
    </location>
</feature>
<sequence length="146" mass="16745">MHSAQVNLLKVYFQASHQRRRTRKERILRFAARRNTCVFLALIGLFISCILLAASLLVFFGFIRPAKERLKAALSQEALFNSYIGTPVFPGCRYKDVTYSTELCSHCHPSAYVIRKWEVEDENLVLGGQCWNKFETVGVLILTEEV</sequence>
<keyword evidence="2" id="KW-1185">Reference proteome</keyword>
<protein>
    <submittedName>
        <fullName evidence="3">Uncharacterized protein</fullName>
    </submittedName>
</protein>
<evidence type="ECO:0000313" key="3">
    <source>
        <dbReference type="WBParaSite" id="ALUE_0001327001-mRNA-1"/>
    </source>
</evidence>
<reference evidence="3" key="1">
    <citation type="submission" date="2017-02" db="UniProtKB">
        <authorList>
            <consortium name="WormBaseParasite"/>
        </authorList>
    </citation>
    <scope>IDENTIFICATION</scope>
</reference>
<accession>A0A0M3I7R5</accession>
<evidence type="ECO:0000313" key="2">
    <source>
        <dbReference type="Proteomes" id="UP000036681"/>
    </source>
</evidence>
<evidence type="ECO:0000256" key="1">
    <source>
        <dbReference type="SAM" id="Phobius"/>
    </source>
</evidence>
<keyword evidence="1" id="KW-0472">Membrane</keyword>
<organism evidence="2 3">
    <name type="scientific">Ascaris lumbricoides</name>
    <name type="common">Giant roundworm</name>
    <dbReference type="NCBI Taxonomy" id="6252"/>
    <lineage>
        <taxon>Eukaryota</taxon>
        <taxon>Metazoa</taxon>
        <taxon>Ecdysozoa</taxon>
        <taxon>Nematoda</taxon>
        <taxon>Chromadorea</taxon>
        <taxon>Rhabditida</taxon>
        <taxon>Spirurina</taxon>
        <taxon>Ascaridomorpha</taxon>
        <taxon>Ascaridoidea</taxon>
        <taxon>Ascarididae</taxon>
        <taxon>Ascaris</taxon>
    </lineage>
</organism>